<accession>A0A2Z7BH65</accession>
<protein>
    <submittedName>
        <fullName evidence="2">Uncharacterized protein</fullName>
    </submittedName>
</protein>
<keyword evidence="1" id="KW-1133">Transmembrane helix</keyword>
<reference evidence="2 3" key="1">
    <citation type="journal article" date="2015" name="Proc. Natl. Acad. Sci. U.S.A.">
        <title>The resurrection genome of Boea hygrometrica: A blueprint for survival of dehydration.</title>
        <authorList>
            <person name="Xiao L."/>
            <person name="Yang G."/>
            <person name="Zhang L."/>
            <person name="Yang X."/>
            <person name="Zhao S."/>
            <person name="Ji Z."/>
            <person name="Zhou Q."/>
            <person name="Hu M."/>
            <person name="Wang Y."/>
            <person name="Chen M."/>
            <person name="Xu Y."/>
            <person name="Jin H."/>
            <person name="Xiao X."/>
            <person name="Hu G."/>
            <person name="Bao F."/>
            <person name="Hu Y."/>
            <person name="Wan P."/>
            <person name="Li L."/>
            <person name="Deng X."/>
            <person name="Kuang T."/>
            <person name="Xiang C."/>
            <person name="Zhu J.K."/>
            <person name="Oliver M.J."/>
            <person name="He Y."/>
        </authorList>
    </citation>
    <scope>NUCLEOTIDE SEQUENCE [LARGE SCALE GENOMIC DNA]</scope>
    <source>
        <strain evidence="3">cv. XS01</strain>
    </source>
</reference>
<sequence>MYHKLLAATSNFSAASLLFFISFYNRYDDVTVAATSFFNRYDDVVVSQVTQLVVELARLESSQSAHQPQQQQQQQLAQCLAVRGFDLVAIILRRSLVPVLLVLAALVAVVLGQSFVDTVEASIRRLSGAAGVRIAVRNVRAPPCATRVQVTGQRHHRAQHVRTVTGQPTQRVRTIMRNLCARLPAIVHDRRATAVEMCMPDACTIPRSPS</sequence>
<feature type="transmembrane region" description="Helical" evidence="1">
    <location>
        <begin position="5"/>
        <end position="24"/>
    </location>
</feature>
<name>A0A2Z7BH65_9LAMI</name>
<dbReference type="EMBL" id="KV007473">
    <property type="protein sequence ID" value="KZV31478.1"/>
    <property type="molecule type" value="Genomic_DNA"/>
</dbReference>
<keyword evidence="1" id="KW-0812">Transmembrane</keyword>
<evidence type="ECO:0000313" key="2">
    <source>
        <dbReference type="EMBL" id="KZV31478.1"/>
    </source>
</evidence>
<organism evidence="2 3">
    <name type="scientific">Dorcoceras hygrometricum</name>
    <dbReference type="NCBI Taxonomy" id="472368"/>
    <lineage>
        <taxon>Eukaryota</taxon>
        <taxon>Viridiplantae</taxon>
        <taxon>Streptophyta</taxon>
        <taxon>Embryophyta</taxon>
        <taxon>Tracheophyta</taxon>
        <taxon>Spermatophyta</taxon>
        <taxon>Magnoliopsida</taxon>
        <taxon>eudicotyledons</taxon>
        <taxon>Gunneridae</taxon>
        <taxon>Pentapetalae</taxon>
        <taxon>asterids</taxon>
        <taxon>lamiids</taxon>
        <taxon>Lamiales</taxon>
        <taxon>Gesneriaceae</taxon>
        <taxon>Didymocarpoideae</taxon>
        <taxon>Trichosporeae</taxon>
        <taxon>Loxocarpinae</taxon>
        <taxon>Dorcoceras</taxon>
    </lineage>
</organism>
<feature type="transmembrane region" description="Helical" evidence="1">
    <location>
        <begin position="96"/>
        <end position="116"/>
    </location>
</feature>
<evidence type="ECO:0000313" key="3">
    <source>
        <dbReference type="Proteomes" id="UP000250235"/>
    </source>
</evidence>
<gene>
    <name evidence="2" type="ORF">F511_36737</name>
</gene>
<evidence type="ECO:0000256" key="1">
    <source>
        <dbReference type="SAM" id="Phobius"/>
    </source>
</evidence>
<keyword evidence="3" id="KW-1185">Reference proteome</keyword>
<dbReference type="Proteomes" id="UP000250235">
    <property type="component" value="Unassembled WGS sequence"/>
</dbReference>
<keyword evidence="1" id="KW-0472">Membrane</keyword>
<dbReference type="AlphaFoldDB" id="A0A2Z7BH65"/>
<proteinExistence type="predicted"/>